<dbReference type="InterPro" id="IPR013024">
    <property type="entry name" value="GGCT-like"/>
</dbReference>
<sequence>MTQLKTKFSGGVRVFVYGTLKPGEVNYQRYCAGKVVSAEKATTLGQLFALPMGYPAMTTGESTVHGYLLSFADVRILDALDTLEDYQPEREMSENLYNRLEVKVKNPLGLSLGWAWVYLMNPAKVEMLKGTHLPDGWWSRHNRCRDQTADYTFGD</sequence>
<dbReference type="Gene3D" id="3.10.490.10">
    <property type="entry name" value="Gamma-glutamyl cyclotransferase-like"/>
    <property type="match status" value="1"/>
</dbReference>
<keyword evidence="3" id="KW-1185">Reference proteome</keyword>
<dbReference type="SUPFAM" id="SSF110857">
    <property type="entry name" value="Gamma-glutamyl cyclotransferase-like"/>
    <property type="match status" value="1"/>
</dbReference>
<dbReference type="InterPro" id="IPR009288">
    <property type="entry name" value="AIG2-like_dom"/>
</dbReference>
<dbReference type="CDD" id="cd06661">
    <property type="entry name" value="GGCT_like"/>
    <property type="match status" value="1"/>
</dbReference>
<reference evidence="2 3" key="1">
    <citation type="submission" date="2019-11" db="EMBL/GenBank/DDBJ databases">
        <title>Comparison of genomes from free-living endosymbiotic cyanobacteria isolated from Azolla.</title>
        <authorList>
            <person name="Thiel T."/>
            <person name="Pratte B."/>
        </authorList>
    </citation>
    <scope>NUCLEOTIDE SEQUENCE [LARGE SCALE GENOMIC DNA]</scope>
    <source>
        <strain evidence="2 3">N2B</strain>
    </source>
</reference>
<name>A0ABR6S4Q3_ANAVA</name>
<dbReference type="Proteomes" id="UP000570851">
    <property type="component" value="Unassembled WGS sequence"/>
</dbReference>
<protein>
    <submittedName>
        <fullName evidence="2">Gamma-glutamylcyclotransferase</fullName>
    </submittedName>
</protein>
<evidence type="ECO:0000259" key="1">
    <source>
        <dbReference type="Pfam" id="PF06094"/>
    </source>
</evidence>
<evidence type="ECO:0000313" key="3">
    <source>
        <dbReference type="Proteomes" id="UP000570851"/>
    </source>
</evidence>
<feature type="domain" description="Gamma-glutamylcyclotransferase AIG2-like" evidence="1">
    <location>
        <begin position="14"/>
        <end position="139"/>
    </location>
</feature>
<dbReference type="EMBL" id="JACKZP010000012">
    <property type="protein sequence ID" value="MBC1301314.1"/>
    <property type="molecule type" value="Genomic_DNA"/>
</dbReference>
<accession>A0ABR6S4Q3</accession>
<dbReference type="InterPro" id="IPR036568">
    <property type="entry name" value="GGCT-like_sf"/>
</dbReference>
<organism evidence="2 3">
    <name type="scientific">Trichormus variabilis N2B</name>
    <dbReference type="NCBI Taxonomy" id="2681315"/>
    <lineage>
        <taxon>Bacteria</taxon>
        <taxon>Bacillati</taxon>
        <taxon>Cyanobacteriota</taxon>
        <taxon>Cyanophyceae</taxon>
        <taxon>Nostocales</taxon>
        <taxon>Nostocaceae</taxon>
        <taxon>Trichormus</taxon>
    </lineage>
</organism>
<dbReference type="RefSeq" id="WP_041456514.1">
    <property type="nucleotide sequence ID" value="NZ_JACKZP010000012.1"/>
</dbReference>
<comment type="caution">
    <text evidence="2">The sequence shown here is derived from an EMBL/GenBank/DDBJ whole genome shotgun (WGS) entry which is preliminary data.</text>
</comment>
<gene>
    <name evidence="2" type="ORF">GNE12_05225</name>
</gene>
<dbReference type="Pfam" id="PF06094">
    <property type="entry name" value="GGACT"/>
    <property type="match status" value="1"/>
</dbReference>
<dbReference type="GeneID" id="58722508"/>
<proteinExistence type="predicted"/>
<evidence type="ECO:0000313" key="2">
    <source>
        <dbReference type="EMBL" id="MBC1301314.1"/>
    </source>
</evidence>